<evidence type="ECO:0000256" key="2">
    <source>
        <dbReference type="SAM" id="MobiDB-lite"/>
    </source>
</evidence>
<dbReference type="Gene3D" id="1.20.58.430">
    <property type="entry name" value="Type IV secretion system, VirB5-domain"/>
    <property type="match status" value="1"/>
</dbReference>
<evidence type="ECO:0000313" key="3">
    <source>
        <dbReference type="EMBL" id="AHG28767.1"/>
    </source>
</evidence>
<dbReference type="RefSeq" id="WP_032072668.1">
    <property type="nucleotide sequence ID" value="NC_025153.1"/>
</dbReference>
<proteinExistence type="predicted"/>
<feature type="compositionally biased region" description="Basic and acidic residues" evidence="2">
    <location>
        <begin position="290"/>
        <end position="313"/>
    </location>
</feature>
<name>W0M000_9BACT</name>
<feature type="coiled-coil region" evidence="1">
    <location>
        <begin position="205"/>
        <end position="239"/>
    </location>
</feature>
<reference evidence="3" key="1">
    <citation type="journal article" date="2014" name="PLoS ONE">
        <title>Presence and analysis of plasmids in human and animal associated arcobacter species.</title>
        <authorList>
            <person name="Douidah L."/>
            <person name="De Zutter L."/>
            <person name="Van Nieuwerburgh F."/>
            <person name="Deforce D."/>
            <person name="Ingmer H."/>
            <person name="Vandenberg O."/>
            <person name="Van den Abeele A.M."/>
            <person name="Houf K."/>
        </authorList>
    </citation>
    <scope>NUCLEOTIDE SEQUENCE</scope>
    <source>
        <strain evidence="3">AC1119</strain>
        <plasmid evidence="3">AB-1119-LD</plasmid>
    </source>
</reference>
<dbReference type="EMBL" id="KF740630">
    <property type="protein sequence ID" value="AHG28767.1"/>
    <property type="molecule type" value="Genomic_DNA"/>
</dbReference>
<geneLocation type="plasmid" evidence="3">
    <name>AB-1119-LD</name>
</geneLocation>
<feature type="compositionally biased region" description="Polar residues" evidence="2">
    <location>
        <begin position="314"/>
        <end position="332"/>
    </location>
</feature>
<dbReference type="InterPro" id="IPR023220">
    <property type="entry name" value="T4SS_VirB5-domain"/>
</dbReference>
<feature type="region of interest" description="Disordered" evidence="2">
    <location>
        <begin position="290"/>
        <end position="332"/>
    </location>
</feature>
<dbReference type="SUPFAM" id="SSF101082">
    <property type="entry name" value="Typo IV secretion system protein TraC"/>
    <property type="match status" value="1"/>
</dbReference>
<evidence type="ECO:0000256" key="1">
    <source>
        <dbReference type="SAM" id="Coils"/>
    </source>
</evidence>
<keyword evidence="3" id="KW-0614">Plasmid</keyword>
<keyword evidence="1" id="KW-0175">Coiled coil</keyword>
<protein>
    <submittedName>
        <fullName evidence="3">Uncharacterized protein</fullName>
    </submittedName>
</protein>
<accession>W0M000</accession>
<sequence>MKKTLFKTIISLILINNMLFGGMVVSDPTSYTYYAQQIKAMNDQIKSALDQLEVLNKANEYLNTANDLMSNAGERIYNPSKQITGLVNNLSNIQRNFERTAQRASNMGVERFFKDYHNVKEPLKDDILKKWKDNFNALFDNKEDEKYQKLNNKVLKAVQDNDYQAYQKAVEDLDEYNKMKKLEQDAMRKYSLLAPMELYNDYFMNEEVVNERKEKMERIKQLANQINSEKDMVKQQQTTNQFLLEMLTIQQAQYEMQMSFFNAISMNLVNEKTNTKQDMEKVISEKDKYNDRKDAIKTEESNSVKEALEELSKNKSPNSSIDRILNGNTDFY</sequence>
<dbReference type="AlphaFoldDB" id="W0M000"/>
<organism evidence="3">
    <name type="scientific">Aliarcobacter butzleri</name>
    <dbReference type="NCBI Taxonomy" id="28197"/>
    <lineage>
        <taxon>Bacteria</taxon>
        <taxon>Pseudomonadati</taxon>
        <taxon>Campylobacterota</taxon>
        <taxon>Epsilonproteobacteria</taxon>
        <taxon>Campylobacterales</taxon>
        <taxon>Arcobacteraceae</taxon>
        <taxon>Aliarcobacter</taxon>
    </lineage>
</organism>